<dbReference type="InterPro" id="IPR002939">
    <property type="entry name" value="DnaJ_C"/>
</dbReference>
<dbReference type="GO" id="GO:0042026">
    <property type="term" value="P:protein refolding"/>
    <property type="evidence" value="ECO:0007669"/>
    <property type="project" value="TreeGrafter"/>
</dbReference>
<sequence length="289" mass="33372">MRFAAEDYYEILGVPPNATKEEIKRAYRKLALEYHPDRNPGNPEAEERFKKISEAYAVLIDPTKRAEYDRMREFSGKGRDYERYGRRFYYSQEDLFQTLFRNPETLDLFREIQRELSRMGIRFDEQFFNRIFFGGRTVLFGGFIFGPMHIQYGHRERKSESFQKINLDDYIPKQSKPSILEKGLRLVGSLGKKIGGFILEKSGVLPPARTAPPEEPESDVFMDINLPRDVAEKGGNITVKLPHLDSLKTVEVKIPAGVREGVKIRLKGMGHVSSNDGKRGDLYLRVKLT</sequence>
<evidence type="ECO:0000256" key="1">
    <source>
        <dbReference type="ARBA" id="ARBA00023186"/>
    </source>
</evidence>
<name>A0A1I4SAH9_9BACT</name>
<dbReference type="RefSeq" id="WP_093393742.1">
    <property type="nucleotide sequence ID" value="NZ_FOUU01000002.1"/>
</dbReference>
<dbReference type="Gene3D" id="1.10.287.110">
    <property type="entry name" value="DnaJ domain"/>
    <property type="match status" value="1"/>
</dbReference>
<dbReference type="PROSITE" id="PS50076">
    <property type="entry name" value="DNAJ_2"/>
    <property type="match status" value="1"/>
</dbReference>
<reference evidence="3 4" key="1">
    <citation type="submission" date="2016-10" db="EMBL/GenBank/DDBJ databases">
        <authorList>
            <person name="de Groot N.N."/>
        </authorList>
    </citation>
    <scope>NUCLEOTIDE SEQUENCE [LARGE SCALE GENOMIC DNA]</scope>
    <source>
        <strain evidence="3 4">DSM 9990</strain>
    </source>
</reference>
<dbReference type="InterPro" id="IPR036869">
    <property type="entry name" value="J_dom_sf"/>
</dbReference>
<dbReference type="CDD" id="cd06257">
    <property type="entry name" value="DnaJ"/>
    <property type="match status" value="1"/>
</dbReference>
<dbReference type="PANTHER" id="PTHR43096:SF52">
    <property type="entry name" value="DNAJ HOMOLOG 1, MITOCHONDRIAL-RELATED"/>
    <property type="match status" value="1"/>
</dbReference>
<keyword evidence="4" id="KW-1185">Reference proteome</keyword>
<dbReference type="InterPro" id="IPR008971">
    <property type="entry name" value="HSP40/DnaJ_pept-bd"/>
</dbReference>
<protein>
    <submittedName>
        <fullName evidence="3">Curved DNA-binding protein</fullName>
    </submittedName>
</protein>
<dbReference type="PRINTS" id="PR00625">
    <property type="entry name" value="JDOMAIN"/>
</dbReference>
<proteinExistence type="predicted"/>
<evidence type="ECO:0000259" key="2">
    <source>
        <dbReference type="PROSITE" id="PS50076"/>
    </source>
</evidence>
<organism evidence="3 4">
    <name type="scientific">Thermodesulforhabdus norvegica</name>
    <dbReference type="NCBI Taxonomy" id="39841"/>
    <lineage>
        <taxon>Bacteria</taxon>
        <taxon>Pseudomonadati</taxon>
        <taxon>Thermodesulfobacteriota</taxon>
        <taxon>Syntrophobacteria</taxon>
        <taxon>Syntrophobacterales</taxon>
        <taxon>Thermodesulforhabdaceae</taxon>
        <taxon>Thermodesulforhabdus</taxon>
    </lineage>
</organism>
<evidence type="ECO:0000313" key="4">
    <source>
        <dbReference type="Proteomes" id="UP000199611"/>
    </source>
</evidence>
<evidence type="ECO:0000313" key="3">
    <source>
        <dbReference type="EMBL" id="SFM61489.1"/>
    </source>
</evidence>
<dbReference type="GO" id="GO:0005737">
    <property type="term" value="C:cytoplasm"/>
    <property type="evidence" value="ECO:0007669"/>
    <property type="project" value="TreeGrafter"/>
</dbReference>
<dbReference type="PROSITE" id="PS00636">
    <property type="entry name" value="DNAJ_1"/>
    <property type="match status" value="1"/>
</dbReference>
<dbReference type="GO" id="GO:0051082">
    <property type="term" value="F:unfolded protein binding"/>
    <property type="evidence" value="ECO:0007669"/>
    <property type="project" value="InterPro"/>
</dbReference>
<dbReference type="EMBL" id="FOUU01000002">
    <property type="protein sequence ID" value="SFM61489.1"/>
    <property type="molecule type" value="Genomic_DNA"/>
</dbReference>
<dbReference type="InterPro" id="IPR018253">
    <property type="entry name" value="DnaJ_domain_CS"/>
</dbReference>
<dbReference type="SUPFAM" id="SSF46565">
    <property type="entry name" value="Chaperone J-domain"/>
    <property type="match status" value="1"/>
</dbReference>
<keyword evidence="1" id="KW-0143">Chaperone</keyword>
<dbReference type="InterPro" id="IPR001623">
    <property type="entry name" value="DnaJ_domain"/>
</dbReference>
<dbReference type="GO" id="GO:0003677">
    <property type="term" value="F:DNA binding"/>
    <property type="evidence" value="ECO:0007669"/>
    <property type="project" value="UniProtKB-KW"/>
</dbReference>
<dbReference type="OrthoDB" id="9779889at2"/>
<dbReference type="Gene3D" id="2.60.260.20">
    <property type="entry name" value="Urease metallochaperone UreE, N-terminal domain"/>
    <property type="match status" value="1"/>
</dbReference>
<dbReference type="Pfam" id="PF01556">
    <property type="entry name" value="DnaJ_C"/>
    <property type="match status" value="1"/>
</dbReference>
<dbReference type="Pfam" id="PF00226">
    <property type="entry name" value="DnaJ"/>
    <property type="match status" value="1"/>
</dbReference>
<dbReference type="STRING" id="39841.SAMN05660836_00857"/>
<feature type="domain" description="J" evidence="2">
    <location>
        <begin position="7"/>
        <end position="72"/>
    </location>
</feature>
<dbReference type="Proteomes" id="UP000199611">
    <property type="component" value="Unassembled WGS sequence"/>
</dbReference>
<keyword evidence="3" id="KW-0238">DNA-binding</keyword>
<accession>A0A1I4SAH9</accession>
<dbReference type="SMART" id="SM00271">
    <property type="entry name" value="DnaJ"/>
    <property type="match status" value="1"/>
</dbReference>
<dbReference type="SUPFAM" id="SSF49493">
    <property type="entry name" value="HSP40/DnaJ peptide-binding domain"/>
    <property type="match status" value="1"/>
</dbReference>
<dbReference type="PANTHER" id="PTHR43096">
    <property type="entry name" value="DNAJ HOMOLOG 1, MITOCHONDRIAL-RELATED"/>
    <property type="match status" value="1"/>
</dbReference>
<gene>
    <name evidence="3" type="ORF">SAMN05660836_00857</name>
</gene>
<dbReference type="AlphaFoldDB" id="A0A1I4SAH9"/>